<sequence length="31" mass="3493">RLDPIERVRYEDINDVTDADINVYGAVATKA</sequence>
<evidence type="ECO:0000313" key="2">
    <source>
        <dbReference type="Proteomes" id="UP001180503"/>
    </source>
</evidence>
<dbReference type="EMBL" id="JAVRFB010000697">
    <property type="protein sequence ID" value="MDT0407435.1"/>
    <property type="molecule type" value="Genomic_DNA"/>
</dbReference>
<feature type="non-terminal residue" evidence="1">
    <location>
        <position position="1"/>
    </location>
</feature>
<dbReference type="GO" id="GO:0032259">
    <property type="term" value="P:methylation"/>
    <property type="evidence" value="ECO:0007669"/>
    <property type="project" value="UniProtKB-KW"/>
</dbReference>
<protein>
    <submittedName>
        <fullName evidence="1">SAM-dependent methyltransferase</fullName>
    </submittedName>
</protein>
<comment type="caution">
    <text evidence="1">The sequence shown here is derived from an EMBL/GenBank/DDBJ whole genome shotgun (WGS) entry which is preliminary data.</text>
</comment>
<organism evidence="1 2">
    <name type="scientific">Streptomyces edwardsiae</name>
    <dbReference type="NCBI Taxonomy" id="3075527"/>
    <lineage>
        <taxon>Bacteria</taxon>
        <taxon>Bacillati</taxon>
        <taxon>Actinomycetota</taxon>
        <taxon>Actinomycetes</taxon>
        <taxon>Kitasatosporales</taxon>
        <taxon>Streptomycetaceae</taxon>
        <taxon>Streptomyces</taxon>
    </lineage>
</organism>
<dbReference type="GO" id="GO:0008168">
    <property type="term" value="F:methyltransferase activity"/>
    <property type="evidence" value="ECO:0007669"/>
    <property type="project" value="UniProtKB-KW"/>
</dbReference>
<gene>
    <name evidence="1" type="ORF">RM528_36960</name>
</gene>
<name>A0ABU2QVD7_9ACTN</name>
<dbReference type="Proteomes" id="UP001180503">
    <property type="component" value="Unassembled WGS sequence"/>
</dbReference>
<reference evidence="2" key="1">
    <citation type="submission" date="2023-07" db="EMBL/GenBank/DDBJ databases">
        <title>30 novel species of actinomycetes from the DSMZ collection.</title>
        <authorList>
            <person name="Nouioui I."/>
        </authorList>
    </citation>
    <scope>NUCLEOTIDE SEQUENCE [LARGE SCALE GENOMIC DNA]</scope>
    <source>
        <strain evidence="2">DSM 41635</strain>
    </source>
</reference>
<keyword evidence="1" id="KW-0808">Transferase</keyword>
<accession>A0ABU2QVD7</accession>
<keyword evidence="1" id="KW-0489">Methyltransferase</keyword>
<proteinExistence type="predicted"/>
<evidence type="ECO:0000313" key="1">
    <source>
        <dbReference type="EMBL" id="MDT0407435.1"/>
    </source>
</evidence>